<dbReference type="Proteomes" id="UP000214747">
    <property type="component" value="Unassembled WGS sequence"/>
</dbReference>
<reference evidence="8 9" key="1">
    <citation type="journal article" date="2010" name="Int. J. Syst. Evol. Microbiol.">
        <title>Reclassification of Herbaspirillum putei as a later heterotypic synonym of Herbaspirillum huttiense, with the description of H. huttiense subsp. huttiense subsp. nov. and H. huttiense subsp. putei subsp. nov., comb. nov., and description of Herbaspirillum aquaticum sp. nov.</title>
        <authorList>
            <person name="Dobritsa A.P."/>
            <person name="Reddy M.C."/>
            <person name="Samadpour M."/>
        </authorList>
    </citation>
    <scope>NUCLEOTIDE SEQUENCE [LARGE SCALE GENOMIC DNA]</scope>
    <source>
        <strain evidence="8 9">IEH 4430</strain>
    </source>
</reference>
<gene>
    <name evidence="8" type="ORF">CEJ45_13440</name>
</gene>
<dbReference type="PROSITE" id="PS00083">
    <property type="entry name" value="INTRADIOL_DIOXYGENAS"/>
    <property type="match status" value="1"/>
</dbReference>
<evidence type="ECO:0000313" key="9">
    <source>
        <dbReference type="Proteomes" id="UP000214747"/>
    </source>
</evidence>
<evidence type="ECO:0000313" key="8">
    <source>
        <dbReference type="EMBL" id="OWY33996.1"/>
    </source>
</evidence>
<comment type="caution">
    <text evidence="8">The sequence shown here is derived from an EMBL/GenBank/DDBJ whole genome shotgun (WGS) entry which is preliminary data.</text>
</comment>
<keyword evidence="9" id="KW-1185">Reference proteome</keyword>
<evidence type="ECO:0000256" key="3">
    <source>
        <dbReference type="ARBA" id="ARBA00022723"/>
    </source>
</evidence>
<evidence type="ECO:0000256" key="4">
    <source>
        <dbReference type="ARBA" id="ARBA00022964"/>
    </source>
</evidence>
<dbReference type="InterPro" id="IPR000627">
    <property type="entry name" value="Intradiol_dOase_C"/>
</dbReference>
<dbReference type="PANTHER" id="PTHR33711:SF7">
    <property type="entry name" value="INTRADIOL RING-CLEAVAGE DIOXYGENASES DOMAIN-CONTAINING PROTEIN-RELATED"/>
    <property type="match status" value="1"/>
</dbReference>
<dbReference type="PANTHER" id="PTHR33711">
    <property type="entry name" value="DIOXYGENASE, PUTATIVE (AFU_ORTHOLOGUE AFUA_2G02910)-RELATED"/>
    <property type="match status" value="1"/>
</dbReference>
<comment type="similarity">
    <text evidence="2">Belongs to the intradiol ring-cleavage dioxygenase family.</text>
</comment>
<dbReference type="RefSeq" id="WP_088755603.1">
    <property type="nucleotide sequence ID" value="NZ_NJGV01000011.1"/>
</dbReference>
<dbReference type="SUPFAM" id="SSF49482">
    <property type="entry name" value="Aromatic compound dioxygenase"/>
    <property type="match status" value="1"/>
</dbReference>
<keyword evidence="5" id="KW-0560">Oxidoreductase</keyword>
<dbReference type="InterPro" id="IPR015889">
    <property type="entry name" value="Intradiol_dOase_core"/>
</dbReference>
<dbReference type="InterPro" id="IPR007535">
    <property type="entry name" value="Catechol_dOase_N"/>
</dbReference>
<protein>
    <submittedName>
        <fullName evidence="8">Hydroxyquinol 1,2-dioxygenase</fullName>
    </submittedName>
</protein>
<dbReference type="CDD" id="cd03461">
    <property type="entry name" value="1_2-HQD"/>
    <property type="match status" value="1"/>
</dbReference>
<accession>A0A225SWG8</accession>
<dbReference type="GO" id="GO:0008199">
    <property type="term" value="F:ferric iron binding"/>
    <property type="evidence" value="ECO:0007669"/>
    <property type="project" value="InterPro"/>
</dbReference>
<evidence type="ECO:0000256" key="1">
    <source>
        <dbReference type="ARBA" id="ARBA00001965"/>
    </source>
</evidence>
<keyword evidence="6" id="KW-0408">Iron</keyword>
<keyword evidence="4 8" id="KW-0223">Dioxygenase</keyword>
<dbReference type="InterPro" id="IPR050770">
    <property type="entry name" value="Intradiol_RC_Dioxygenase"/>
</dbReference>
<feature type="domain" description="Intradiol ring-cleavage dioxygenases" evidence="7">
    <location>
        <begin position="129"/>
        <end position="157"/>
    </location>
</feature>
<dbReference type="GO" id="GO:0018576">
    <property type="term" value="F:catechol 1,2-dioxygenase activity"/>
    <property type="evidence" value="ECO:0007669"/>
    <property type="project" value="InterPro"/>
</dbReference>
<evidence type="ECO:0000259" key="7">
    <source>
        <dbReference type="PROSITE" id="PS00083"/>
    </source>
</evidence>
<dbReference type="AlphaFoldDB" id="A0A225SWG8"/>
<dbReference type="Gene3D" id="2.60.130.10">
    <property type="entry name" value="Aromatic compound dioxygenase"/>
    <property type="match status" value="1"/>
</dbReference>
<proteinExistence type="inferred from homology"/>
<sequence length="288" mass="32428">MLNLNEDTITQAVLARHAGMPDERLRQIMTSLVQHLHAFAREVKLTEEEWFEGIRFLTETGQLCSDKRQEFILLSDTLGLSTLVMAQQNHKPAGCTEATVFGPFHVENSPIYPLGADISNGAKGQPCFVSGTVRGLDGQPIAHAKMEVWQADEDGFYDVQYPDLDQLQARGTLHTDAQGRYHFRSILANSYPIPHDGPVGKMLETLGRHPWRPAHLHFRIQAEGHETLITHVFRRGDEYLESDAVFGVRSTLIADWPRHEAGPAPDGSLCDQPFYTLDYDFILNPQRT</sequence>
<dbReference type="EMBL" id="NJGV01000011">
    <property type="protein sequence ID" value="OWY33996.1"/>
    <property type="molecule type" value="Genomic_DNA"/>
</dbReference>
<comment type="cofactor">
    <cofactor evidence="1">
        <name>Fe(3+)</name>
        <dbReference type="ChEBI" id="CHEBI:29034"/>
    </cofactor>
</comment>
<keyword evidence="3" id="KW-0479">Metal-binding</keyword>
<dbReference type="Pfam" id="PF04444">
    <property type="entry name" value="Dioxygenase_N"/>
    <property type="match status" value="1"/>
</dbReference>
<evidence type="ECO:0000256" key="6">
    <source>
        <dbReference type="ARBA" id="ARBA00023004"/>
    </source>
</evidence>
<evidence type="ECO:0000256" key="2">
    <source>
        <dbReference type="ARBA" id="ARBA00007825"/>
    </source>
</evidence>
<dbReference type="InterPro" id="IPR039390">
    <property type="entry name" value="1_2-HQD/HQD"/>
</dbReference>
<evidence type="ECO:0000256" key="5">
    <source>
        <dbReference type="ARBA" id="ARBA00023002"/>
    </source>
</evidence>
<name>A0A225SWG8_9BURK</name>
<dbReference type="Pfam" id="PF00775">
    <property type="entry name" value="Dioxygenase_C"/>
    <property type="match status" value="1"/>
</dbReference>
<organism evidence="8 9">
    <name type="scientific">Herbaspirillum aquaticum</name>
    <dbReference type="NCBI Taxonomy" id="568783"/>
    <lineage>
        <taxon>Bacteria</taxon>
        <taxon>Pseudomonadati</taxon>
        <taxon>Pseudomonadota</taxon>
        <taxon>Betaproteobacteria</taxon>
        <taxon>Burkholderiales</taxon>
        <taxon>Oxalobacteraceae</taxon>
        <taxon>Herbaspirillum</taxon>
    </lineage>
</organism>
<dbReference type="GO" id="GO:0009712">
    <property type="term" value="P:catechol-containing compound metabolic process"/>
    <property type="evidence" value="ECO:0007669"/>
    <property type="project" value="InterPro"/>
</dbReference>